<dbReference type="GO" id="GO:0070403">
    <property type="term" value="F:NAD+ binding"/>
    <property type="evidence" value="ECO:0007669"/>
    <property type="project" value="InterPro"/>
</dbReference>
<evidence type="ECO:0000259" key="10">
    <source>
        <dbReference type="Pfam" id="PF02737"/>
    </source>
</evidence>
<dbReference type="PANTHER" id="PTHR48075">
    <property type="entry name" value="3-HYDROXYACYL-COA DEHYDROGENASE FAMILY PROTEIN"/>
    <property type="match status" value="1"/>
</dbReference>
<dbReference type="InterPro" id="IPR006108">
    <property type="entry name" value="3HC_DH_C"/>
</dbReference>
<evidence type="ECO:0000256" key="2">
    <source>
        <dbReference type="ARBA" id="ARBA00009463"/>
    </source>
</evidence>
<dbReference type="SUPFAM" id="SSF48179">
    <property type="entry name" value="6-phosphogluconate dehydrogenase C-terminal domain-like"/>
    <property type="match status" value="2"/>
</dbReference>
<feature type="domain" description="3-hydroxyacyl-CoA dehydrogenase NAD binding" evidence="10">
    <location>
        <begin position="8"/>
        <end position="190"/>
    </location>
</feature>
<dbReference type="PANTHER" id="PTHR48075:SF7">
    <property type="entry name" value="3-HYDROXYACYL-COA DEHYDROGENASE-RELATED"/>
    <property type="match status" value="1"/>
</dbReference>
<comment type="pathway">
    <text evidence="1">Lipid metabolism; fatty acid beta-oxidation.</text>
</comment>
<dbReference type="RefSeq" id="WP_316437063.1">
    <property type="nucleotide sequence ID" value="NZ_CP053587.1"/>
</dbReference>
<gene>
    <name evidence="11" type="ORF">HJG54_31385</name>
</gene>
<evidence type="ECO:0000256" key="7">
    <source>
        <dbReference type="ARBA" id="ARBA00023098"/>
    </source>
</evidence>
<keyword evidence="6" id="KW-0520">NAD</keyword>
<keyword evidence="4" id="KW-0442">Lipid degradation</keyword>
<dbReference type="Gene3D" id="1.10.1040.50">
    <property type="match status" value="1"/>
</dbReference>
<evidence type="ECO:0000256" key="8">
    <source>
        <dbReference type="ARBA" id="ARBA00049556"/>
    </source>
</evidence>
<evidence type="ECO:0000259" key="9">
    <source>
        <dbReference type="Pfam" id="PF00725"/>
    </source>
</evidence>
<protein>
    <submittedName>
        <fullName evidence="11">3-hydroxyacyl-CoA dehydrogenase/enoyl-CoA hydratase family protein</fullName>
    </submittedName>
</protein>
<evidence type="ECO:0000256" key="1">
    <source>
        <dbReference type="ARBA" id="ARBA00005005"/>
    </source>
</evidence>
<dbReference type="InterPro" id="IPR001753">
    <property type="entry name" value="Enoyl-CoA_hydra/iso"/>
</dbReference>
<dbReference type="SUPFAM" id="SSF51735">
    <property type="entry name" value="NAD(P)-binding Rossmann-fold domains"/>
    <property type="match status" value="1"/>
</dbReference>
<dbReference type="GO" id="GO:0006631">
    <property type="term" value="P:fatty acid metabolic process"/>
    <property type="evidence" value="ECO:0007669"/>
    <property type="project" value="UniProtKB-KW"/>
</dbReference>
<comment type="similarity">
    <text evidence="2">Belongs to the 3-hydroxyacyl-CoA dehydrogenase family.</text>
</comment>
<dbReference type="GO" id="GO:0003857">
    <property type="term" value="F:(3S)-3-hydroxyacyl-CoA dehydrogenase (NAD+) activity"/>
    <property type="evidence" value="ECO:0007669"/>
    <property type="project" value="UniProtKB-EC"/>
</dbReference>
<sequence>MFKPFRTAAVLGAGVMGTQIAAHLANAGLMVELLDLPAASASKNDLVEAAFKKALKQSPPIFFTEKTAHRVRLGNFEQHFDRIANVDWVIEAVVENLDVKQQLMQRLEATVSEQTIISTNTSGLPIQAIAQGRSDSFRRRFLGTHFFNPPRYLKLLELIPTADTDPQVLQRMQWFGRLHLGKGIVVAKDTPNFIGNRIGMYVTMLGLQAWIEQGYTIEEIDALTGTLIGRPKSATFRTADLVGLDTLLYVAENLYPAIPDDESRETFRVPEVLRKLVATGTLGAKTGQGFYKKQKGEILSLNRETLTYEPAKPLNFDIQSIQAIEKLPLAERLRALYRDSGRAGTFFRQTMLAILAYSARRIPEIADHPIDIDRAMRWGFGWELGPFQIWDVLGFDTVCADMKAAGIPIPGWVEKMHRNNTESFYWNHYAYEPTYQYVRVETPADELSLADLKANPDCILWENPEAALLDLGDGVALYEFRSKGNTLSLNVVKGLAEVLDRLESDDALKGLVIGNDSPNFSGGANLAEIAMMAQSGHFDALADLIVQFQSILQRLRYASKPIVAAIQGRVLGGGCELVMACPEVVAAAETYIGLVELSVGLIPGAGGIMRTVARAVERAGFETPEAVRPYLKATFETIATAKVSNSAYEGQALGFLPPTATIVMNGERRLYVAKQQVLHLDRLGYQPPPAQNAILVLGRPMRAVLEHAAYIFQQGGFASEYDRYLANQLAYVMTGGELTTTAFVSEDYLLQLERERFLPLLHQPKTQARIGHMLKTKKPLRN</sequence>
<dbReference type="Pfam" id="PF00378">
    <property type="entry name" value="ECH_1"/>
    <property type="match status" value="1"/>
</dbReference>
<dbReference type="GO" id="GO:0016042">
    <property type="term" value="P:lipid catabolic process"/>
    <property type="evidence" value="ECO:0007669"/>
    <property type="project" value="UniProtKB-KW"/>
</dbReference>
<dbReference type="Pfam" id="PF02737">
    <property type="entry name" value="3HCDH_N"/>
    <property type="match status" value="1"/>
</dbReference>
<dbReference type="Pfam" id="PF00725">
    <property type="entry name" value="3HCDH"/>
    <property type="match status" value="1"/>
</dbReference>
<evidence type="ECO:0000256" key="4">
    <source>
        <dbReference type="ARBA" id="ARBA00022963"/>
    </source>
</evidence>
<dbReference type="Gene3D" id="3.90.226.10">
    <property type="entry name" value="2-enoyl-CoA Hydratase, Chain A, domain 1"/>
    <property type="match status" value="1"/>
</dbReference>
<dbReference type="InterPro" id="IPR006176">
    <property type="entry name" value="3-OHacyl-CoA_DH_NAD-bd"/>
</dbReference>
<proteinExistence type="inferred from homology"/>
<dbReference type="AlphaFoldDB" id="A0AA97AK51"/>
<name>A0AA97AK51_9CYAN</name>
<dbReference type="CDD" id="cd06558">
    <property type="entry name" value="crotonase-like"/>
    <property type="match status" value="1"/>
</dbReference>
<dbReference type="SUPFAM" id="SSF52096">
    <property type="entry name" value="ClpP/crotonase"/>
    <property type="match status" value="1"/>
</dbReference>
<organism evidence="11">
    <name type="scientific">Leptolyngbya sp. NK1-12</name>
    <dbReference type="NCBI Taxonomy" id="2547451"/>
    <lineage>
        <taxon>Bacteria</taxon>
        <taxon>Bacillati</taxon>
        <taxon>Cyanobacteriota</taxon>
        <taxon>Cyanophyceae</taxon>
        <taxon>Leptolyngbyales</taxon>
        <taxon>Leptolyngbyaceae</taxon>
        <taxon>Leptolyngbya group</taxon>
        <taxon>Leptolyngbya</taxon>
    </lineage>
</organism>
<dbReference type="InterPro" id="IPR029045">
    <property type="entry name" value="ClpP/crotonase-like_dom_sf"/>
</dbReference>
<dbReference type="EMBL" id="CP053587">
    <property type="protein sequence ID" value="WNZ27389.1"/>
    <property type="molecule type" value="Genomic_DNA"/>
</dbReference>
<evidence type="ECO:0000313" key="11">
    <source>
        <dbReference type="EMBL" id="WNZ27389.1"/>
    </source>
</evidence>
<evidence type="ECO:0000256" key="6">
    <source>
        <dbReference type="ARBA" id="ARBA00023027"/>
    </source>
</evidence>
<comment type="catalytic activity">
    <reaction evidence="8">
        <text>a (3S)-3-hydroxyacyl-CoA + NAD(+) = a 3-oxoacyl-CoA + NADH + H(+)</text>
        <dbReference type="Rhea" id="RHEA:22432"/>
        <dbReference type="ChEBI" id="CHEBI:15378"/>
        <dbReference type="ChEBI" id="CHEBI:57318"/>
        <dbReference type="ChEBI" id="CHEBI:57540"/>
        <dbReference type="ChEBI" id="CHEBI:57945"/>
        <dbReference type="ChEBI" id="CHEBI:90726"/>
        <dbReference type="EC" id="1.1.1.35"/>
    </reaction>
</comment>
<keyword evidence="7" id="KW-0443">Lipid metabolism</keyword>
<keyword evidence="5" id="KW-0560">Oxidoreductase</keyword>
<dbReference type="InterPro" id="IPR008927">
    <property type="entry name" value="6-PGluconate_DH-like_C_sf"/>
</dbReference>
<feature type="domain" description="3-hydroxyacyl-CoA dehydrogenase C-terminal" evidence="9">
    <location>
        <begin position="193"/>
        <end position="292"/>
    </location>
</feature>
<dbReference type="Gene3D" id="3.40.50.720">
    <property type="entry name" value="NAD(P)-binding Rossmann-like Domain"/>
    <property type="match status" value="1"/>
</dbReference>
<reference evidence="11" key="1">
    <citation type="submission" date="2020-05" db="EMBL/GenBank/DDBJ databases">
        <authorList>
            <person name="Zhu T."/>
            <person name="Keshari N."/>
            <person name="Lu X."/>
        </authorList>
    </citation>
    <scope>NUCLEOTIDE SEQUENCE</scope>
    <source>
        <strain evidence="11">NK1-12</strain>
    </source>
</reference>
<evidence type="ECO:0000256" key="5">
    <source>
        <dbReference type="ARBA" id="ARBA00023002"/>
    </source>
</evidence>
<keyword evidence="3" id="KW-0276">Fatty acid metabolism</keyword>
<accession>A0AA97AK51</accession>
<dbReference type="InterPro" id="IPR036291">
    <property type="entry name" value="NAD(P)-bd_dom_sf"/>
</dbReference>
<evidence type="ECO:0000256" key="3">
    <source>
        <dbReference type="ARBA" id="ARBA00022832"/>
    </source>
</evidence>